<evidence type="ECO:0000313" key="3">
    <source>
        <dbReference type="RefSeq" id="XP_026683851.1"/>
    </source>
</evidence>
<evidence type="ECO:0000313" key="2">
    <source>
        <dbReference type="Proteomes" id="UP000079169"/>
    </source>
</evidence>
<dbReference type="PaxDb" id="121845-A0A3Q0J5Z1"/>
<keyword evidence="2" id="KW-1185">Reference proteome</keyword>
<name>A0A3Q0J5Z1_DIACI</name>
<protein>
    <submittedName>
        <fullName evidence="3">Uncharacterized protein LOC103515316</fullName>
    </submittedName>
</protein>
<reference evidence="3" key="1">
    <citation type="submission" date="2025-08" db="UniProtKB">
        <authorList>
            <consortium name="RefSeq"/>
        </authorList>
    </citation>
    <scope>IDENTIFICATION</scope>
</reference>
<proteinExistence type="predicted"/>
<feature type="region of interest" description="Disordered" evidence="1">
    <location>
        <begin position="167"/>
        <end position="268"/>
    </location>
</feature>
<feature type="compositionally biased region" description="Basic and acidic residues" evidence="1">
    <location>
        <begin position="196"/>
        <end position="227"/>
    </location>
</feature>
<sequence length="732" mass="85533">MEEKKRGMDLFERKRRAVEPPKHFPVEGRFGGQRRGFFRQAYSGGAMIIEAMHLVEPSFRRTYSGGAMRDRVPVERDFRAAQNGGRFFRRAYSGGKMAPERRRRDADDVDLIGKDLFDEREIEANNPGGLQRSAGIFDSFELPGGKVTANKDDDGDLQSEDVKSAGIFDSFELPGGKVTANKDADGDLQSEDVKDDDLKSDDKEEPKVDDIDKDTDKDDDEEKSKKDDDDEAKDDADLESKDKRRRRPTTPDVGARLPTTSAKPTRSKFSIENSEWYKDANDSSVDGWSCLYRPNLDDKDVDHMTYNEMLYRRRYCTGTIPPRDMHEFDDYILKLKKDVIKRIDACKEGESIWPKLTMSQERNRTLTKVRADYVEHIRKSRIAHREEKILQKEIEYQDFLRNTRRLIKYNTTYVPWEIRTTMNQEFVDRMNKPLYEEFVRKRPSYLRGLPNKYGVRVSGEGNFSTEEFYAHTSFETEEFEHYRELYNVSLKDLRRYRKEHYDQFVPKHKRRIRKFNLNKTLAELARRNGNGTIIADHERGGNTSIVDHGRREKRDLRWRQETALREYVENAIAAAYRMLGHRGDNELINGLIEDIRNALQDNADESVQEYIEDAFRRIRVPKETDDDYEEFDDNYDDENVEDNRELAGNENQYDNHNLREAKQLNDLNSENQQILVKDIILDDKNNNNNKNTQQNTINGVNQCIGCLCSKFCIHTVVASNVVSLEMDSLYRL</sequence>
<dbReference type="AlphaFoldDB" id="A0A3Q0J5Z1"/>
<organism evidence="2 3">
    <name type="scientific">Diaphorina citri</name>
    <name type="common">Asian citrus psyllid</name>
    <dbReference type="NCBI Taxonomy" id="121845"/>
    <lineage>
        <taxon>Eukaryota</taxon>
        <taxon>Metazoa</taxon>
        <taxon>Ecdysozoa</taxon>
        <taxon>Arthropoda</taxon>
        <taxon>Hexapoda</taxon>
        <taxon>Insecta</taxon>
        <taxon>Pterygota</taxon>
        <taxon>Neoptera</taxon>
        <taxon>Paraneoptera</taxon>
        <taxon>Hemiptera</taxon>
        <taxon>Sternorrhyncha</taxon>
        <taxon>Psylloidea</taxon>
        <taxon>Psyllidae</taxon>
        <taxon>Diaphorininae</taxon>
        <taxon>Diaphorina</taxon>
    </lineage>
</organism>
<dbReference type="GeneID" id="103515316"/>
<evidence type="ECO:0000256" key="1">
    <source>
        <dbReference type="SAM" id="MobiDB-lite"/>
    </source>
</evidence>
<accession>A0A3Q0J5Z1</accession>
<dbReference type="Proteomes" id="UP000079169">
    <property type="component" value="Unplaced"/>
</dbReference>
<feature type="compositionally biased region" description="Acidic residues" evidence="1">
    <location>
        <begin position="228"/>
        <end position="237"/>
    </location>
</feature>
<dbReference type="RefSeq" id="XP_026683851.1">
    <property type="nucleotide sequence ID" value="XM_026828050.1"/>
</dbReference>
<gene>
    <name evidence="3" type="primary">LOC103515316</name>
</gene>
<dbReference type="KEGG" id="dci:103515316"/>
<feature type="compositionally biased region" description="Polar residues" evidence="1">
    <location>
        <begin position="258"/>
        <end position="268"/>
    </location>
</feature>
<feature type="compositionally biased region" description="Acidic residues" evidence="1">
    <location>
        <begin position="186"/>
        <end position="195"/>
    </location>
</feature>